<organism evidence="5 6">
    <name type="scientific">Ruminococcus albus</name>
    <dbReference type="NCBI Taxonomy" id="1264"/>
    <lineage>
        <taxon>Bacteria</taxon>
        <taxon>Bacillati</taxon>
        <taxon>Bacillota</taxon>
        <taxon>Clostridia</taxon>
        <taxon>Eubacteriales</taxon>
        <taxon>Oscillospiraceae</taxon>
        <taxon>Ruminococcus</taxon>
    </lineage>
</organism>
<dbReference type="CDD" id="cd00834">
    <property type="entry name" value="KAS_I_II"/>
    <property type="match status" value="1"/>
</dbReference>
<dbReference type="AlphaFoldDB" id="A0A1H7P154"/>
<name>A0A1H7P154_RUMAL</name>
<dbReference type="EMBL" id="FOAT01000018">
    <property type="protein sequence ID" value="SEL29194.1"/>
    <property type="molecule type" value="Genomic_DNA"/>
</dbReference>
<dbReference type="Pfam" id="PF02801">
    <property type="entry name" value="Ketoacyl-synt_C"/>
    <property type="match status" value="1"/>
</dbReference>
<proteinExistence type="inferred from homology"/>
<dbReference type="InterPro" id="IPR014030">
    <property type="entry name" value="Ketoacyl_synth_N"/>
</dbReference>
<reference evidence="5 6" key="1">
    <citation type="submission" date="2016-10" db="EMBL/GenBank/DDBJ databases">
        <authorList>
            <person name="de Groot N.N."/>
        </authorList>
    </citation>
    <scope>NUCLEOTIDE SEQUENCE [LARGE SCALE GENOMIC DNA]</scope>
    <source>
        <strain evidence="5 6">KH2T6</strain>
    </source>
</reference>
<dbReference type="NCBIfam" id="NF005589">
    <property type="entry name" value="PRK07314.1"/>
    <property type="match status" value="1"/>
</dbReference>
<feature type="domain" description="Ketosynthase family 3 (KS3)" evidence="4">
    <location>
        <begin position="1"/>
        <end position="400"/>
    </location>
</feature>
<dbReference type="PROSITE" id="PS52004">
    <property type="entry name" value="KS3_2"/>
    <property type="match status" value="1"/>
</dbReference>
<dbReference type="RefSeq" id="WP_074835402.1">
    <property type="nucleotide sequence ID" value="NZ_FOAT01000018.1"/>
</dbReference>
<dbReference type="PANTHER" id="PTHR11712">
    <property type="entry name" value="POLYKETIDE SYNTHASE-RELATED"/>
    <property type="match status" value="1"/>
</dbReference>
<dbReference type="GO" id="GO:0004315">
    <property type="term" value="F:3-oxoacyl-[acyl-carrier-protein] synthase activity"/>
    <property type="evidence" value="ECO:0007669"/>
    <property type="project" value="InterPro"/>
</dbReference>
<dbReference type="PANTHER" id="PTHR11712:SF336">
    <property type="entry name" value="3-OXOACYL-[ACYL-CARRIER-PROTEIN] SYNTHASE, MITOCHONDRIAL"/>
    <property type="match status" value="1"/>
</dbReference>
<dbReference type="Pfam" id="PF00109">
    <property type="entry name" value="ketoacyl-synt"/>
    <property type="match status" value="1"/>
</dbReference>
<dbReference type="InterPro" id="IPR014031">
    <property type="entry name" value="Ketoacyl_synth_C"/>
</dbReference>
<dbReference type="InterPro" id="IPR020841">
    <property type="entry name" value="PKS_Beta-ketoAc_synthase_dom"/>
</dbReference>
<dbReference type="OrthoDB" id="9808669at2"/>
<gene>
    <name evidence="5" type="ORF">SAMN05216469_11816</name>
</gene>
<dbReference type="GO" id="GO:0006633">
    <property type="term" value="P:fatty acid biosynthetic process"/>
    <property type="evidence" value="ECO:0007669"/>
    <property type="project" value="InterPro"/>
</dbReference>
<evidence type="ECO:0000259" key="4">
    <source>
        <dbReference type="PROSITE" id="PS52004"/>
    </source>
</evidence>
<sequence>MKKVVITGLGAVTALGNNVQDYWNGLIEGKSGMRTITRVSPDDHDTTVAAEVDDSFEQAASKYWKKRMLSATTKAVRMGLASAGEAIEDCGADFAVLDRSRIGIIFGLADNTYEGVELENKSHMTLKRMQSEIPAMIAIKHNITGPSFNMSTACASSGYALALGKHLIQSGLCDMIIVGGLSYVVNDAVLDGFNQLLAMSVNPDPDKASRPFTKNRDGFIMGEGGGTIVLESEEHAKSRDAKVYCELAGASISCEASSLTAPQADGAGMAYSMRCALEDAGIAPEEVAYINAHGTSTTLNDLYETMAIKQVFGEKAYDIPVSSIKAAIGHTLAGCGVLEGIACVKAIEEGVLPPTVHFDEPDPQLDLNYIPNTALKKDISVAVSNAFGFGGHDATLVFRKYN</sequence>
<dbReference type="Proteomes" id="UP000186015">
    <property type="component" value="Unassembled WGS sequence"/>
</dbReference>
<keyword evidence="2 3" id="KW-0808">Transferase</keyword>
<evidence type="ECO:0000256" key="1">
    <source>
        <dbReference type="ARBA" id="ARBA00008467"/>
    </source>
</evidence>
<dbReference type="InterPro" id="IPR016039">
    <property type="entry name" value="Thiolase-like"/>
</dbReference>
<accession>A0A1H7P154</accession>
<dbReference type="PROSITE" id="PS00606">
    <property type="entry name" value="KS3_1"/>
    <property type="match status" value="1"/>
</dbReference>
<dbReference type="Gene3D" id="3.40.47.10">
    <property type="match status" value="1"/>
</dbReference>
<evidence type="ECO:0000313" key="5">
    <source>
        <dbReference type="EMBL" id="SEL29194.1"/>
    </source>
</evidence>
<evidence type="ECO:0000256" key="3">
    <source>
        <dbReference type="RuleBase" id="RU003694"/>
    </source>
</evidence>
<dbReference type="InterPro" id="IPR018201">
    <property type="entry name" value="Ketoacyl_synth_AS"/>
</dbReference>
<protein>
    <submittedName>
        <fullName evidence="5">3-oxoacyl-[acyl-carrier-protein] synthase II</fullName>
    </submittedName>
</protein>
<evidence type="ECO:0000313" key="6">
    <source>
        <dbReference type="Proteomes" id="UP000186015"/>
    </source>
</evidence>
<comment type="similarity">
    <text evidence="1 3">Belongs to the thiolase-like superfamily. Beta-ketoacyl-ACP synthases family.</text>
</comment>
<dbReference type="SUPFAM" id="SSF53901">
    <property type="entry name" value="Thiolase-like"/>
    <property type="match status" value="2"/>
</dbReference>
<evidence type="ECO:0000256" key="2">
    <source>
        <dbReference type="ARBA" id="ARBA00022679"/>
    </source>
</evidence>
<dbReference type="GO" id="GO:0005829">
    <property type="term" value="C:cytosol"/>
    <property type="evidence" value="ECO:0007669"/>
    <property type="project" value="TreeGrafter"/>
</dbReference>
<dbReference type="InterPro" id="IPR000794">
    <property type="entry name" value="Beta-ketoacyl_synthase"/>
</dbReference>
<dbReference type="SMART" id="SM00825">
    <property type="entry name" value="PKS_KS"/>
    <property type="match status" value="1"/>
</dbReference>